<accession>A0A2J6TNR0</accession>
<keyword evidence="13 17" id="KW-0472">Membrane</keyword>
<evidence type="ECO:0000313" key="19">
    <source>
        <dbReference type="Proteomes" id="UP000235371"/>
    </source>
</evidence>
<dbReference type="SUPFAM" id="SSF51735">
    <property type="entry name" value="NAD(P)-binding Rossmann-fold domains"/>
    <property type="match status" value="1"/>
</dbReference>
<dbReference type="Proteomes" id="UP000235371">
    <property type="component" value="Unassembled WGS sequence"/>
</dbReference>
<keyword evidence="7" id="KW-0256">Endoplasmic reticulum</keyword>
<keyword evidence="12" id="KW-0443">Lipid metabolism</keyword>
<dbReference type="STRING" id="1095630.A0A2J6TNR0"/>
<keyword evidence="11" id="KW-0560">Oxidoreductase</keyword>
<dbReference type="GO" id="GO:0030148">
    <property type="term" value="P:sphingolipid biosynthetic process"/>
    <property type="evidence" value="ECO:0007669"/>
    <property type="project" value="InterPro"/>
</dbReference>
<evidence type="ECO:0000256" key="7">
    <source>
        <dbReference type="ARBA" id="ARBA00022824"/>
    </source>
</evidence>
<evidence type="ECO:0000256" key="10">
    <source>
        <dbReference type="ARBA" id="ARBA00022989"/>
    </source>
</evidence>
<comment type="similarity">
    <text evidence="4">Belongs to the short-chain dehydrogenases/reductases (SDR) family.</text>
</comment>
<dbReference type="AlphaFoldDB" id="A0A2J6TNR0"/>
<comment type="subcellular location">
    <subcellularLocation>
        <location evidence="1">Endoplasmic reticulum membrane</location>
    </subcellularLocation>
</comment>
<evidence type="ECO:0000256" key="3">
    <source>
        <dbReference type="ARBA" id="ARBA00004991"/>
    </source>
</evidence>
<comment type="catalytic activity">
    <reaction evidence="16">
        <text>sphinganine + NADP(+) = 3-oxosphinganine + NADPH + H(+)</text>
        <dbReference type="Rhea" id="RHEA:22640"/>
        <dbReference type="ChEBI" id="CHEBI:15378"/>
        <dbReference type="ChEBI" id="CHEBI:57783"/>
        <dbReference type="ChEBI" id="CHEBI:57817"/>
        <dbReference type="ChEBI" id="CHEBI:58299"/>
        <dbReference type="ChEBI" id="CHEBI:58349"/>
        <dbReference type="EC" id="1.1.1.102"/>
    </reaction>
    <physiologicalReaction direction="right-to-left" evidence="16">
        <dbReference type="Rhea" id="RHEA:22642"/>
    </physiologicalReaction>
</comment>
<dbReference type="PRINTS" id="PR00081">
    <property type="entry name" value="GDHRDH"/>
</dbReference>
<name>A0A2J6TNR0_9HELO</name>
<dbReference type="InterPro" id="IPR036291">
    <property type="entry name" value="NAD(P)-bd_dom_sf"/>
</dbReference>
<keyword evidence="8" id="KW-0521">NADP</keyword>
<dbReference type="GO" id="GO:0006666">
    <property type="term" value="P:3-keto-sphinganine metabolic process"/>
    <property type="evidence" value="ECO:0007669"/>
    <property type="project" value="InterPro"/>
</dbReference>
<evidence type="ECO:0000256" key="5">
    <source>
        <dbReference type="ARBA" id="ARBA00022692"/>
    </source>
</evidence>
<evidence type="ECO:0000256" key="14">
    <source>
        <dbReference type="ARBA" id="ARBA00026112"/>
    </source>
</evidence>
<dbReference type="Gene3D" id="3.40.50.720">
    <property type="entry name" value="NAD(P)-binding Rossmann-like Domain"/>
    <property type="match status" value="1"/>
</dbReference>
<evidence type="ECO:0000256" key="13">
    <source>
        <dbReference type="ARBA" id="ARBA00023136"/>
    </source>
</evidence>
<evidence type="ECO:0000256" key="4">
    <source>
        <dbReference type="ARBA" id="ARBA00006484"/>
    </source>
</evidence>
<sequence length="344" mass="36947">MADIINYWTIASIIVGLAVLLPFIMGFFSGNKFDVKGKTVLITGASEGMGKSVAKQLAQKGANIIIVSRNVGRLEEALAEVKASAADPSTQRFQYISADLSEPGGNARVIAEAIAWNKGQAPDVVWCIAGASIPGLFIETSPEIMRQQMDVNFFSCNDMAHAILNEWLQPASIGKGSTRHLIFTSSVAGVYTVAGYAPYSPSKAAIKSLSDTLVQEMLLYGDDVKIHTVFPGSISSPGLERENKTKPEITLILEEADKNYTPDETAASAIAGLERGDYLVAVSFLGSLMRATAWGSSQKNNYLVDTAMTWLASIVNIFVGMDLDSKVKAYGKKHGHPSTYPKKA</sequence>
<dbReference type="GeneID" id="36584711"/>
<dbReference type="PANTHER" id="PTHR43550">
    <property type="entry name" value="3-KETODIHYDROSPHINGOSINE REDUCTASE"/>
    <property type="match status" value="1"/>
</dbReference>
<reference evidence="18 19" key="1">
    <citation type="submission" date="2016-04" db="EMBL/GenBank/DDBJ databases">
        <title>A degradative enzymes factory behind the ericoid mycorrhizal symbiosis.</title>
        <authorList>
            <consortium name="DOE Joint Genome Institute"/>
            <person name="Martino E."/>
            <person name="Morin E."/>
            <person name="Grelet G."/>
            <person name="Kuo A."/>
            <person name="Kohler A."/>
            <person name="Daghino S."/>
            <person name="Barry K."/>
            <person name="Choi C."/>
            <person name="Cichocki N."/>
            <person name="Clum A."/>
            <person name="Copeland A."/>
            <person name="Hainaut M."/>
            <person name="Haridas S."/>
            <person name="Labutti K."/>
            <person name="Lindquist E."/>
            <person name="Lipzen A."/>
            <person name="Khouja H.-R."/>
            <person name="Murat C."/>
            <person name="Ohm R."/>
            <person name="Olson A."/>
            <person name="Spatafora J."/>
            <person name="Veneault-Fourrey C."/>
            <person name="Henrissat B."/>
            <person name="Grigoriev I."/>
            <person name="Martin F."/>
            <person name="Perotto S."/>
        </authorList>
    </citation>
    <scope>NUCLEOTIDE SEQUENCE [LARGE SCALE GENOMIC DNA]</scope>
    <source>
        <strain evidence="18 19">E</strain>
    </source>
</reference>
<keyword evidence="5 17" id="KW-0812">Transmembrane</keyword>
<dbReference type="GO" id="GO:0000166">
    <property type="term" value="F:nucleotide binding"/>
    <property type="evidence" value="ECO:0007669"/>
    <property type="project" value="UniProtKB-KW"/>
</dbReference>
<keyword evidence="9" id="KW-0746">Sphingolipid metabolism</keyword>
<evidence type="ECO:0000256" key="8">
    <source>
        <dbReference type="ARBA" id="ARBA00022857"/>
    </source>
</evidence>
<evidence type="ECO:0000256" key="6">
    <source>
        <dbReference type="ARBA" id="ARBA00022741"/>
    </source>
</evidence>
<evidence type="ECO:0000256" key="15">
    <source>
        <dbReference type="ARBA" id="ARBA00044737"/>
    </source>
</evidence>
<feature type="transmembrane region" description="Helical" evidence="17">
    <location>
        <begin position="6"/>
        <end position="28"/>
    </location>
</feature>
<dbReference type="GO" id="GO:0005789">
    <property type="term" value="C:endoplasmic reticulum membrane"/>
    <property type="evidence" value="ECO:0007669"/>
    <property type="project" value="UniProtKB-SubCell"/>
</dbReference>
<dbReference type="RefSeq" id="XP_024741559.1">
    <property type="nucleotide sequence ID" value="XM_024876632.1"/>
</dbReference>
<comment type="pathway">
    <text evidence="3">Sphingolipid metabolism.</text>
</comment>
<comment type="function">
    <text evidence="15">Catalyzes the reduction of 3'-oxosphinganine (3-ketodihydrosphingosine/KDS) to sphinganine (dihydrosphingosine/DHS), the second step of de novo sphingolipid biosynthesis.</text>
</comment>
<dbReference type="FunCoup" id="A0A2J6TNR0">
    <property type="interactions" value="140"/>
</dbReference>
<evidence type="ECO:0000256" key="17">
    <source>
        <dbReference type="SAM" id="Phobius"/>
    </source>
</evidence>
<dbReference type="InterPro" id="IPR002347">
    <property type="entry name" value="SDR_fam"/>
</dbReference>
<dbReference type="EC" id="1.1.1.102" evidence="14"/>
<protein>
    <recommendedName>
        <fullName evidence="14">3-dehydrosphinganine reductase</fullName>
        <ecNumber evidence="14">1.1.1.102</ecNumber>
    </recommendedName>
</protein>
<proteinExistence type="inferred from homology"/>
<evidence type="ECO:0000256" key="1">
    <source>
        <dbReference type="ARBA" id="ARBA00004586"/>
    </source>
</evidence>
<keyword evidence="10 17" id="KW-1133">Transmembrane helix</keyword>
<dbReference type="PANTHER" id="PTHR43550:SF3">
    <property type="entry name" value="3-KETODIHYDROSPHINGOSINE REDUCTASE"/>
    <property type="match status" value="1"/>
</dbReference>
<evidence type="ECO:0000256" key="12">
    <source>
        <dbReference type="ARBA" id="ARBA00023098"/>
    </source>
</evidence>
<evidence type="ECO:0000256" key="11">
    <source>
        <dbReference type="ARBA" id="ARBA00023002"/>
    </source>
</evidence>
<dbReference type="InParanoid" id="A0A2J6TNR0"/>
<dbReference type="FunFam" id="3.40.50.720:FF:000456">
    <property type="entry name" value="3-ketodihydrosphingosine reductase tsc10"/>
    <property type="match status" value="1"/>
</dbReference>
<keyword evidence="6" id="KW-0547">Nucleotide-binding</keyword>
<dbReference type="EMBL" id="KZ613747">
    <property type="protein sequence ID" value="PMD64655.1"/>
    <property type="molecule type" value="Genomic_DNA"/>
</dbReference>
<evidence type="ECO:0000313" key="18">
    <source>
        <dbReference type="EMBL" id="PMD64655.1"/>
    </source>
</evidence>
<evidence type="ECO:0000256" key="2">
    <source>
        <dbReference type="ARBA" id="ARBA00004760"/>
    </source>
</evidence>
<gene>
    <name evidence="18" type="ORF">K444DRAFT_553885</name>
</gene>
<dbReference type="OrthoDB" id="10267115at2759"/>
<dbReference type="Pfam" id="PF00106">
    <property type="entry name" value="adh_short"/>
    <property type="match status" value="1"/>
</dbReference>
<evidence type="ECO:0000256" key="9">
    <source>
        <dbReference type="ARBA" id="ARBA00022919"/>
    </source>
</evidence>
<comment type="pathway">
    <text evidence="2">Lipid metabolism; sphingolipid metabolism.</text>
</comment>
<evidence type="ECO:0000256" key="16">
    <source>
        <dbReference type="ARBA" id="ARBA00048930"/>
    </source>
</evidence>
<dbReference type="CDD" id="cd08939">
    <property type="entry name" value="KDSR-like_SDR_c"/>
    <property type="match status" value="1"/>
</dbReference>
<organism evidence="18 19">
    <name type="scientific">Hyaloscypha bicolor E</name>
    <dbReference type="NCBI Taxonomy" id="1095630"/>
    <lineage>
        <taxon>Eukaryota</taxon>
        <taxon>Fungi</taxon>
        <taxon>Dikarya</taxon>
        <taxon>Ascomycota</taxon>
        <taxon>Pezizomycotina</taxon>
        <taxon>Leotiomycetes</taxon>
        <taxon>Helotiales</taxon>
        <taxon>Hyaloscyphaceae</taxon>
        <taxon>Hyaloscypha</taxon>
        <taxon>Hyaloscypha bicolor</taxon>
    </lineage>
</organism>
<dbReference type="InterPro" id="IPR045022">
    <property type="entry name" value="KDSR-like"/>
</dbReference>
<dbReference type="GO" id="GO:0047560">
    <property type="term" value="F:3-dehydrosphinganine reductase activity"/>
    <property type="evidence" value="ECO:0007669"/>
    <property type="project" value="UniProtKB-EC"/>
</dbReference>
<keyword evidence="19" id="KW-1185">Reference proteome</keyword>